<evidence type="ECO:0000313" key="2">
    <source>
        <dbReference type="EMBL" id="KAF4697653.1"/>
    </source>
</evidence>
<reference evidence="2 3" key="1">
    <citation type="submission" date="2020-04" db="EMBL/GenBank/DDBJ databases">
        <title>Perkinsus olseni comparative genomics.</title>
        <authorList>
            <person name="Bogema D.R."/>
        </authorList>
    </citation>
    <scope>NUCLEOTIDE SEQUENCE [LARGE SCALE GENOMIC DNA]</scope>
    <source>
        <strain evidence="2">00978-12</strain>
    </source>
</reference>
<feature type="region of interest" description="Disordered" evidence="1">
    <location>
        <begin position="258"/>
        <end position="280"/>
    </location>
</feature>
<sequence length="1016" mass="109058">MPLASGPLPPRQREIRKPPKMYQEPETHVSPIPTSTADIHYWHRLNFVPKSPPQRVGRSPVRTRPAPTTAKSPQPRPLAHDAREIVPDPLPPRSPPTPPRMFGPSDFIRNHLCPDRRDPLPLSGDRRVAIAYACQRHPPLPELSAIRASTQSGSPERCSQFKPLEREVAAMEEALAKDFAVAERNEAQLRDLERAPVRPDPRLHDAERLSEVIVAICAYKYFSPSLDAVAFNTVVASLLRECRGIDPRVEAMYQAATRKGAGQAHGSEVTRTSGESPVRTAEAPVLRAALKVIDEEAARSSNIRAALENGFAVVMKRKVHVRVVEEIDPAGGPPKRHVHFSAPDLDEKAAMEAISSAMEQGQAHPEHEVRHLLKMCTLTHLNDSPIAVASDTAPSAANPHPPTERLGPHPPERLGPHPPERLGPHPPERLGPHPPAEGLCPHPPERLGPHPPAEGLGPHPPTERLGPHPPERLGPHPPAEGLGPHPPTERLGPHPPAEGLGPHPPVERLGPHPPTERLGPHPPAEGLGPHPPVERLGPHPPTERLGPHPPERLGPHPPTEKLDPVAPAERLGPHPPERLGPHPPERLGPTAQHHEAVGSPSPAGNSALPAVSPSTGPPLMHGKHVEEAAHHHPPHSPSPTPVLGGTGAFRRASARTVTRGGGPAPTQGEAIPRQAGPVGFGRAGNPSAPHANPIGSEEGAAPPAQAMFGRRPSAASMGPPEQVVHVEHHRGEEGGVVTTTDMHPHLRNDVHLYRKLEVFGNPAQPEDGDYEKALVWPQVYRYPEAQPPPVIESPRGRGHPPPTPPTQAQSADHSGSERSYAPRASVVRPRPPLPESRRASRHSRPSSSIQSEMGAPETTGSSAVEVQPAPPSLGAEPVASVEEGPPEIGKGGRGAAFAGSRGSDHEAPSFTEARKSRDRRLHPKHGPVEGPQGQRVIHMMRHDVEEVTGIGDIWSSDSSLSDDAEAELAKKGFRAQAEAEKGSRDWSKRDLCRAKSSVERSTSLSECCRPAKLSGV</sequence>
<evidence type="ECO:0000313" key="3">
    <source>
        <dbReference type="Proteomes" id="UP000541610"/>
    </source>
</evidence>
<feature type="compositionally biased region" description="Basic and acidic residues" evidence="1">
    <location>
        <begin position="11"/>
        <end position="27"/>
    </location>
</feature>
<name>A0A7J6PNH8_PEROL</name>
<feature type="compositionally biased region" description="Basic residues" evidence="1">
    <location>
        <begin position="916"/>
        <end position="925"/>
    </location>
</feature>
<feature type="compositionally biased region" description="Pro residues" evidence="1">
    <location>
        <begin position="88"/>
        <end position="99"/>
    </location>
</feature>
<accession>A0A7J6PNH8</accession>
<dbReference type="EMBL" id="JABANP010000001">
    <property type="protein sequence ID" value="KAF4697653.1"/>
    <property type="molecule type" value="Genomic_DNA"/>
</dbReference>
<protein>
    <submittedName>
        <fullName evidence="2">Uncharacterized protein</fullName>
    </submittedName>
</protein>
<feature type="compositionally biased region" description="Basic and acidic residues" evidence="1">
    <location>
        <begin position="402"/>
        <end position="431"/>
    </location>
</feature>
<gene>
    <name evidence="2" type="ORF">FOZ60_000005</name>
</gene>
<feature type="compositionally biased region" description="Basic and acidic residues" evidence="1">
    <location>
        <begin position="571"/>
        <end position="585"/>
    </location>
</feature>
<feature type="region of interest" description="Disordered" evidence="1">
    <location>
        <begin position="1"/>
        <end position="99"/>
    </location>
</feature>
<feature type="region of interest" description="Disordered" evidence="1">
    <location>
        <begin position="785"/>
        <end position="933"/>
    </location>
</feature>
<dbReference type="OrthoDB" id="443652at2759"/>
<feature type="compositionally biased region" description="Basic and acidic residues" evidence="1">
    <location>
        <begin position="902"/>
        <end position="915"/>
    </location>
</feature>
<dbReference type="PRINTS" id="PR01217">
    <property type="entry name" value="PRICHEXTENSN"/>
</dbReference>
<feature type="compositionally biased region" description="Basic and acidic residues" evidence="1">
    <location>
        <begin position="505"/>
        <end position="519"/>
    </location>
</feature>
<proteinExistence type="predicted"/>
<dbReference type="AlphaFoldDB" id="A0A7J6PNH8"/>
<comment type="caution">
    <text evidence="2">The sequence shown here is derived from an EMBL/GenBank/DDBJ whole genome shotgun (WGS) entry which is preliminary data.</text>
</comment>
<organism evidence="2 3">
    <name type="scientific">Perkinsus olseni</name>
    <name type="common">Perkinsus atlanticus</name>
    <dbReference type="NCBI Taxonomy" id="32597"/>
    <lineage>
        <taxon>Eukaryota</taxon>
        <taxon>Sar</taxon>
        <taxon>Alveolata</taxon>
        <taxon>Perkinsozoa</taxon>
        <taxon>Perkinsea</taxon>
        <taxon>Perkinsida</taxon>
        <taxon>Perkinsidae</taxon>
        <taxon>Perkinsus</taxon>
    </lineage>
</organism>
<feature type="compositionally biased region" description="Basic and acidic residues" evidence="1">
    <location>
        <begin position="461"/>
        <end position="474"/>
    </location>
</feature>
<feature type="compositionally biased region" description="Basic and acidic residues" evidence="1">
    <location>
        <begin position="532"/>
        <end position="563"/>
    </location>
</feature>
<feature type="region of interest" description="Disordered" evidence="1">
    <location>
        <begin position="389"/>
        <end position="704"/>
    </location>
</feature>
<evidence type="ECO:0000256" key="1">
    <source>
        <dbReference type="SAM" id="MobiDB-lite"/>
    </source>
</evidence>
<dbReference type="Proteomes" id="UP000541610">
    <property type="component" value="Unassembled WGS sequence"/>
</dbReference>